<gene>
    <name evidence="11" type="ORF">Agub_g5259</name>
</gene>
<feature type="compositionally biased region" description="Low complexity" evidence="9">
    <location>
        <begin position="440"/>
        <end position="462"/>
    </location>
</feature>
<feature type="compositionally biased region" description="Gly residues" evidence="9">
    <location>
        <begin position="594"/>
        <end position="604"/>
    </location>
</feature>
<dbReference type="GO" id="GO:0005524">
    <property type="term" value="F:ATP binding"/>
    <property type="evidence" value="ECO:0007669"/>
    <property type="project" value="UniProtKB-KW"/>
</dbReference>
<dbReference type="PANTHER" id="PTHR44899">
    <property type="entry name" value="CAMK FAMILY PROTEIN KINASE"/>
    <property type="match status" value="1"/>
</dbReference>
<proteinExistence type="predicted"/>
<dbReference type="PANTHER" id="PTHR44899:SF7">
    <property type="entry name" value="NIMA-RELATED KINASE"/>
    <property type="match status" value="1"/>
</dbReference>
<feature type="compositionally biased region" description="Low complexity" evidence="9">
    <location>
        <begin position="403"/>
        <end position="420"/>
    </location>
</feature>
<dbReference type="Gene3D" id="1.10.510.10">
    <property type="entry name" value="Transferase(Phosphotransferase) domain 1"/>
    <property type="match status" value="1"/>
</dbReference>
<keyword evidence="2" id="KW-0723">Serine/threonine-protein kinase</keyword>
<dbReference type="SMART" id="SM00220">
    <property type="entry name" value="S_TKc"/>
    <property type="match status" value="1"/>
</dbReference>
<dbReference type="PROSITE" id="PS00108">
    <property type="entry name" value="PROTEIN_KINASE_ST"/>
    <property type="match status" value="1"/>
</dbReference>
<dbReference type="EC" id="2.7.11.1" evidence="1"/>
<dbReference type="EMBL" id="BMAR01000007">
    <property type="protein sequence ID" value="GFR44099.1"/>
    <property type="molecule type" value="Genomic_DNA"/>
</dbReference>
<dbReference type="InterPro" id="IPR011009">
    <property type="entry name" value="Kinase-like_dom_sf"/>
</dbReference>
<keyword evidence="3" id="KW-0808">Transferase</keyword>
<feature type="region of interest" description="Disordered" evidence="9">
    <location>
        <begin position="299"/>
        <end position="464"/>
    </location>
</feature>
<reference evidence="11 12" key="1">
    <citation type="journal article" date="2021" name="Sci. Rep.">
        <title>Genome sequencing of the multicellular alga Astrephomene provides insights into convergent evolution of germ-soma differentiation.</title>
        <authorList>
            <person name="Yamashita S."/>
            <person name="Yamamoto K."/>
            <person name="Matsuzaki R."/>
            <person name="Suzuki S."/>
            <person name="Yamaguchi H."/>
            <person name="Hirooka S."/>
            <person name="Minakuchi Y."/>
            <person name="Miyagishima S."/>
            <person name="Kawachi M."/>
            <person name="Toyoda A."/>
            <person name="Nozaki H."/>
        </authorList>
    </citation>
    <scope>NUCLEOTIDE SEQUENCE [LARGE SCALE GENOMIC DNA]</scope>
    <source>
        <strain evidence="11 12">NIES-4017</strain>
    </source>
</reference>
<evidence type="ECO:0000256" key="5">
    <source>
        <dbReference type="ARBA" id="ARBA00022777"/>
    </source>
</evidence>
<comment type="catalytic activity">
    <reaction evidence="8">
        <text>L-seryl-[protein] + ATP = O-phospho-L-seryl-[protein] + ADP + H(+)</text>
        <dbReference type="Rhea" id="RHEA:17989"/>
        <dbReference type="Rhea" id="RHEA-COMP:9863"/>
        <dbReference type="Rhea" id="RHEA-COMP:11604"/>
        <dbReference type="ChEBI" id="CHEBI:15378"/>
        <dbReference type="ChEBI" id="CHEBI:29999"/>
        <dbReference type="ChEBI" id="CHEBI:30616"/>
        <dbReference type="ChEBI" id="CHEBI:83421"/>
        <dbReference type="ChEBI" id="CHEBI:456216"/>
        <dbReference type="EC" id="2.7.11.1"/>
    </reaction>
</comment>
<name>A0AAD3DLK9_9CHLO</name>
<dbReference type="GO" id="GO:0004674">
    <property type="term" value="F:protein serine/threonine kinase activity"/>
    <property type="evidence" value="ECO:0007669"/>
    <property type="project" value="UniProtKB-KW"/>
</dbReference>
<evidence type="ECO:0000256" key="7">
    <source>
        <dbReference type="ARBA" id="ARBA00047899"/>
    </source>
</evidence>
<evidence type="ECO:0000313" key="12">
    <source>
        <dbReference type="Proteomes" id="UP001054857"/>
    </source>
</evidence>
<dbReference type="SUPFAM" id="SSF56112">
    <property type="entry name" value="Protein kinase-like (PK-like)"/>
    <property type="match status" value="1"/>
</dbReference>
<evidence type="ECO:0000256" key="4">
    <source>
        <dbReference type="ARBA" id="ARBA00022741"/>
    </source>
</evidence>
<feature type="compositionally biased region" description="Low complexity" evidence="9">
    <location>
        <begin position="320"/>
        <end position="352"/>
    </location>
</feature>
<keyword evidence="12" id="KW-1185">Reference proteome</keyword>
<evidence type="ECO:0000256" key="9">
    <source>
        <dbReference type="SAM" id="MobiDB-lite"/>
    </source>
</evidence>
<dbReference type="InterPro" id="IPR008271">
    <property type="entry name" value="Ser/Thr_kinase_AS"/>
</dbReference>
<dbReference type="InterPro" id="IPR000719">
    <property type="entry name" value="Prot_kinase_dom"/>
</dbReference>
<comment type="caution">
    <text evidence="11">The sequence shown here is derived from an EMBL/GenBank/DDBJ whole genome shotgun (WGS) entry which is preliminary data.</text>
</comment>
<protein>
    <recommendedName>
        <fullName evidence="1">non-specific serine/threonine protein kinase</fullName>
        <ecNumber evidence="1">2.7.11.1</ecNumber>
    </recommendedName>
</protein>
<evidence type="ECO:0000259" key="10">
    <source>
        <dbReference type="PROSITE" id="PS50011"/>
    </source>
</evidence>
<dbReference type="Pfam" id="PF00069">
    <property type="entry name" value="Pkinase"/>
    <property type="match status" value="1"/>
</dbReference>
<evidence type="ECO:0000256" key="2">
    <source>
        <dbReference type="ARBA" id="ARBA00022527"/>
    </source>
</evidence>
<keyword evidence="6" id="KW-0067">ATP-binding</keyword>
<keyword evidence="5" id="KW-0418">Kinase</keyword>
<feature type="region of interest" description="Disordered" evidence="9">
    <location>
        <begin position="572"/>
        <end position="607"/>
    </location>
</feature>
<dbReference type="Proteomes" id="UP001054857">
    <property type="component" value="Unassembled WGS sequence"/>
</dbReference>
<comment type="catalytic activity">
    <reaction evidence="7">
        <text>L-threonyl-[protein] + ATP = O-phospho-L-threonyl-[protein] + ADP + H(+)</text>
        <dbReference type="Rhea" id="RHEA:46608"/>
        <dbReference type="Rhea" id="RHEA-COMP:11060"/>
        <dbReference type="Rhea" id="RHEA-COMP:11605"/>
        <dbReference type="ChEBI" id="CHEBI:15378"/>
        <dbReference type="ChEBI" id="CHEBI:30013"/>
        <dbReference type="ChEBI" id="CHEBI:30616"/>
        <dbReference type="ChEBI" id="CHEBI:61977"/>
        <dbReference type="ChEBI" id="CHEBI:456216"/>
        <dbReference type="EC" id="2.7.11.1"/>
    </reaction>
</comment>
<accession>A0AAD3DLK9</accession>
<evidence type="ECO:0000256" key="3">
    <source>
        <dbReference type="ARBA" id="ARBA00022679"/>
    </source>
</evidence>
<feature type="domain" description="Protein kinase" evidence="10">
    <location>
        <begin position="13"/>
        <end position="271"/>
    </location>
</feature>
<evidence type="ECO:0000256" key="1">
    <source>
        <dbReference type="ARBA" id="ARBA00012513"/>
    </source>
</evidence>
<dbReference type="AlphaFoldDB" id="A0AAD3DLK9"/>
<feature type="compositionally biased region" description="Low complexity" evidence="9">
    <location>
        <begin position="299"/>
        <end position="309"/>
    </location>
</feature>
<keyword evidence="4" id="KW-0547">Nucleotide-binding</keyword>
<feature type="compositionally biased region" description="Pro residues" evidence="9">
    <location>
        <begin position="310"/>
        <end position="319"/>
    </location>
</feature>
<dbReference type="PROSITE" id="PS50011">
    <property type="entry name" value="PROTEIN_KINASE_DOM"/>
    <property type="match status" value="1"/>
</dbReference>
<evidence type="ECO:0000256" key="6">
    <source>
        <dbReference type="ARBA" id="ARBA00022840"/>
    </source>
</evidence>
<organism evidence="11 12">
    <name type="scientific">Astrephomene gubernaculifera</name>
    <dbReference type="NCBI Taxonomy" id="47775"/>
    <lineage>
        <taxon>Eukaryota</taxon>
        <taxon>Viridiplantae</taxon>
        <taxon>Chlorophyta</taxon>
        <taxon>core chlorophytes</taxon>
        <taxon>Chlorophyceae</taxon>
        <taxon>CS clade</taxon>
        <taxon>Chlamydomonadales</taxon>
        <taxon>Astrephomenaceae</taxon>
        <taxon>Astrephomene</taxon>
    </lineage>
</organism>
<evidence type="ECO:0000256" key="8">
    <source>
        <dbReference type="ARBA" id="ARBA00048679"/>
    </source>
</evidence>
<evidence type="ECO:0000313" key="11">
    <source>
        <dbReference type="EMBL" id="GFR44099.1"/>
    </source>
</evidence>
<sequence>MAAPKAPSSRLADYDMHFIDKGAFGAVYKAVRRTDSRVFALKQVDLSLMKERTERAMAIDEARMLAQLNHPYVVKYYDSFIDSENRLNILMEFASKGSLKGLLKTYNSKPMPEDGVWRVLIQSLVGLNYLHSKKIIHRDIKSANLFIDSKNNIKIGDLGIARVLSASSNFARTRLGTPYYLAPELCEDKPYNTKTDVWALGIVMYECCMGCYPFDVENNNEAALYRKIMRGQFKPVQGPFSPALIQLVTSLLTFKPELRPDTSQLLRSPTLIAKAKALNIDLNPRPSASADDPAVYEGAAAAPQAAAPQPAAPQGPPGHPFAGAGSPGPAAGPYGSPQQQQPNQYPYQQGQVPYPPHHRPVSAGVAQQQGHTPPGGPAPSNHPFALAGQPGGGGYGSPPPYNSPQQGYGYGYGQQPQQQQAPPPRGAPMQAWGPQPPQQQPYQQQAPYGNNGRDPNNGNNNPWDRLAVDVNKMQLRESDVARINAERMQAAQANLHAGRQDHAKNVIYGGPQDSGPKPQRVAPEALPAAGRRPTSAHPGAAPFATHYDQGAGLQTQAQASMNEAWRATYQPPQYGRRRNPELQITGPSLRSTGARGGGGGGGRAGYVPAAEDATTYVSSTTYYTGNR</sequence>
<dbReference type="InterPro" id="IPR051131">
    <property type="entry name" value="NEK_Ser/Thr_kinase_NIMA"/>
</dbReference>